<proteinExistence type="predicted"/>
<evidence type="ECO:0000313" key="2">
    <source>
        <dbReference type="Proteomes" id="UP001151760"/>
    </source>
</evidence>
<name>A0ABQ5AAK0_9ASTR</name>
<reference evidence="1" key="1">
    <citation type="journal article" date="2022" name="Int. J. Mol. Sci.">
        <title>Draft Genome of Tanacetum Coccineum: Genomic Comparison of Closely Related Tanacetum-Family Plants.</title>
        <authorList>
            <person name="Yamashiro T."/>
            <person name="Shiraishi A."/>
            <person name="Nakayama K."/>
            <person name="Satake H."/>
        </authorList>
    </citation>
    <scope>NUCLEOTIDE SEQUENCE</scope>
</reference>
<organism evidence="1 2">
    <name type="scientific">Tanacetum coccineum</name>
    <dbReference type="NCBI Taxonomy" id="301880"/>
    <lineage>
        <taxon>Eukaryota</taxon>
        <taxon>Viridiplantae</taxon>
        <taxon>Streptophyta</taxon>
        <taxon>Embryophyta</taxon>
        <taxon>Tracheophyta</taxon>
        <taxon>Spermatophyta</taxon>
        <taxon>Magnoliopsida</taxon>
        <taxon>eudicotyledons</taxon>
        <taxon>Gunneridae</taxon>
        <taxon>Pentapetalae</taxon>
        <taxon>asterids</taxon>
        <taxon>campanulids</taxon>
        <taxon>Asterales</taxon>
        <taxon>Asteraceae</taxon>
        <taxon>Asteroideae</taxon>
        <taxon>Anthemideae</taxon>
        <taxon>Anthemidinae</taxon>
        <taxon>Tanacetum</taxon>
    </lineage>
</organism>
<dbReference type="EMBL" id="BQNB010012059">
    <property type="protein sequence ID" value="GJS98641.1"/>
    <property type="molecule type" value="Genomic_DNA"/>
</dbReference>
<keyword evidence="1" id="KW-0378">Hydrolase</keyword>
<dbReference type="PANTHER" id="PTHR45786">
    <property type="entry name" value="DNA BINDING PROTEIN-LIKE"/>
    <property type="match status" value="1"/>
</dbReference>
<reference evidence="1" key="2">
    <citation type="submission" date="2022-01" db="EMBL/GenBank/DDBJ databases">
        <authorList>
            <person name="Yamashiro T."/>
            <person name="Shiraishi A."/>
            <person name="Satake H."/>
            <person name="Nakayama K."/>
        </authorList>
    </citation>
    <scope>NUCLEOTIDE SEQUENCE</scope>
</reference>
<protein>
    <submittedName>
        <fullName evidence="1">ATP-dependent DNA helicase PIF1</fullName>
    </submittedName>
</protein>
<gene>
    <name evidence="1" type="ORF">Tco_0819811</name>
</gene>
<dbReference type="PANTHER" id="PTHR45786:SF74">
    <property type="entry name" value="ATP-DEPENDENT DNA HELICASE"/>
    <property type="match status" value="1"/>
</dbReference>
<accession>A0ABQ5AAK0</accession>
<keyword evidence="1" id="KW-0347">Helicase</keyword>
<dbReference type="Proteomes" id="UP001151760">
    <property type="component" value="Unassembled WGS sequence"/>
</dbReference>
<keyword evidence="1" id="KW-0547">Nucleotide-binding</keyword>
<keyword evidence="1" id="KW-0067">ATP-binding</keyword>
<keyword evidence="2" id="KW-1185">Reference proteome</keyword>
<dbReference type="InterPro" id="IPR004252">
    <property type="entry name" value="Probable_transposase_24"/>
</dbReference>
<dbReference type="Pfam" id="PF03004">
    <property type="entry name" value="Transposase_24"/>
    <property type="match status" value="1"/>
</dbReference>
<evidence type="ECO:0000313" key="1">
    <source>
        <dbReference type="EMBL" id="GJS98641.1"/>
    </source>
</evidence>
<comment type="caution">
    <text evidence="1">The sequence shown here is derived from an EMBL/GenBank/DDBJ whole genome shotgun (WGS) entry which is preliminary data.</text>
</comment>
<dbReference type="GO" id="GO:0004386">
    <property type="term" value="F:helicase activity"/>
    <property type="evidence" value="ECO:0007669"/>
    <property type="project" value="UniProtKB-KW"/>
</dbReference>
<sequence>MRRGGYAHVKEKMIEKKEIKQDEEPTRGTLWLKGRVNKDGEYQDDKIRSVGDKLKETGDKIKEGTLQVDQGTDAMTLVLGKEKGGYARGVGSGVTYKSQLDAARREREEKELLIKSMSSKMSQTEGMVSPVEIHPINSSADEEGKTTVVGCDQNDASIWKEIQKRETVKSVGAKYTTRSIRKDSSSQDSQSKENVSVLPQAIKCILWHLKKTTIIAEGTVYKSDGKIMLHNKALPKDCYKVSIDKSLVHPRQYNRYVDANEFKSSMIDRTVNPTLSNMINKAIFLTSNTIIGKDGKVHSYCGLRLVDIPASSAGVLAIYHNLGPPSYECFKCNATMWYNERSDKARKAVTLTFSLCCQEGKVLLPRFNDTYQPLMKLLDYDDTTTPRFKDQIRNEIRNRMSAFMSKETPETIDKNIVASLIQILDHTSAMAKSFRMAKEWCHLHSDVNFGLRLLSEKTTTRQYNTPTVFEVAALIINYIGYGLPTRDIVVNKNNTGLQCISELHPSYIALQYPLLFPFGKDGYHEKIPYHSN</sequence>